<evidence type="ECO:0000313" key="3">
    <source>
        <dbReference type="Proteomes" id="UP001483337"/>
    </source>
</evidence>
<evidence type="ECO:0000256" key="1">
    <source>
        <dbReference type="SAM" id="Phobius"/>
    </source>
</evidence>
<dbReference type="RefSeq" id="WP_353933049.1">
    <property type="nucleotide sequence ID" value="NZ_CP150886.1"/>
</dbReference>
<keyword evidence="1" id="KW-1133">Transmembrane helix</keyword>
<protein>
    <submittedName>
        <fullName evidence="2">Uncharacterized protein</fullName>
    </submittedName>
</protein>
<keyword evidence="1" id="KW-0472">Membrane</keyword>
<organism evidence="2 3">
    <name type="scientific">Okeanomitos corallinicola TIOX110</name>
    <dbReference type="NCBI Taxonomy" id="3133117"/>
    <lineage>
        <taxon>Bacteria</taxon>
        <taxon>Bacillati</taxon>
        <taxon>Cyanobacteriota</taxon>
        <taxon>Cyanophyceae</taxon>
        <taxon>Nostocales</taxon>
        <taxon>Aphanizomenonaceae</taxon>
        <taxon>Okeanomitos</taxon>
    </lineage>
</organism>
<dbReference type="Proteomes" id="UP001483337">
    <property type="component" value="Chromosome"/>
</dbReference>
<name>A0ABZ2UXM0_9CYAN</name>
<proteinExistence type="predicted"/>
<gene>
    <name evidence="2" type="ORF">WJM97_10910</name>
</gene>
<evidence type="ECO:0000313" key="2">
    <source>
        <dbReference type="EMBL" id="WZB90156.1"/>
    </source>
</evidence>
<reference evidence="2 3" key="1">
    <citation type="submission" date="2024-04" db="EMBL/GenBank/DDBJ databases">
        <title>Okeanomitos corallinicola gen. &amp; sp. nov. (Nostocales, Cyanobacteria), a new toxic marine heterocyst-forming cyanobacterium from a coral reef.</title>
        <authorList>
            <person name="Li H."/>
            <person name="Li R."/>
            <person name="Kang J."/>
            <person name="Hii K.S."/>
            <person name="Mohamed H.F."/>
            <person name="Xu X."/>
            <person name="Luo Z."/>
        </authorList>
    </citation>
    <scope>NUCLEOTIDE SEQUENCE [LARGE SCALE GENOMIC DNA]</scope>
    <source>
        <strain evidence="2 3">TIOX110</strain>
    </source>
</reference>
<feature type="transmembrane region" description="Helical" evidence="1">
    <location>
        <begin position="78"/>
        <end position="100"/>
    </location>
</feature>
<accession>A0ABZ2UXM0</accession>
<dbReference type="EMBL" id="CP150886">
    <property type="protein sequence ID" value="WZB90156.1"/>
    <property type="molecule type" value="Genomic_DNA"/>
</dbReference>
<keyword evidence="1" id="KW-0812">Transmembrane</keyword>
<feature type="transmembrane region" description="Helical" evidence="1">
    <location>
        <begin position="54"/>
        <end position="72"/>
    </location>
</feature>
<keyword evidence="3" id="KW-1185">Reference proteome</keyword>
<feature type="transmembrane region" description="Helical" evidence="1">
    <location>
        <begin position="25"/>
        <end position="47"/>
    </location>
</feature>
<sequence>MKKTSFQDLINELSSPRLMAGDPTILLIILAIPLVIVIGIISSIVWLVENYPRFTIPPLVSTVVATVLSWMFTGEVNVIIKFSLGGGIIGAIIGAVLEIIGDNY</sequence>